<feature type="transmembrane region" description="Helical" evidence="6">
    <location>
        <begin position="177"/>
        <end position="207"/>
    </location>
</feature>
<comment type="caution">
    <text evidence="8">The sequence shown here is derived from an EMBL/GenBank/DDBJ whole genome shotgun (WGS) entry which is preliminary data.</text>
</comment>
<keyword evidence="4 6" id="KW-1133">Transmembrane helix</keyword>
<name>A0ABU3P4L2_9FIRM</name>
<dbReference type="InterPro" id="IPR032816">
    <property type="entry name" value="VTT_dom"/>
</dbReference>
<keyword evidence="3 6" id="KW-0812">Transmembrane</keyword>
<feature type="transmembrane region" description="Helical" evidence="6">
    <location>
        <begin position="54"/>
        <end position="81"/>
    </location>
</feature>
<evidence type="ECO:0000256" key="2">
    <source>
        <dbReference type="ARBA" id="ARBA00022475"/>
    </source>
</evidence>
<protein>
    <recommendedName>
        <fullName evidence="6">TVP38/TMEM64 family membrane protein</fullName>
    </recommendedName>
</protein>
<evidence type="ECO:0000256" key="1">
    <source>
        <dbReference type="ARBA" id="ARBA00004651"/>
    </source>
</evidence>
<keyword evidence="9" id="KW-1185">Reference proteome</keyword>
<dbReference type="RefSeq" id="WP_413782413.1">
    <property type="nucleotide sequence ID" value="NZ_JAUOZS010000001.1"/>
</dbReference>
<evidence type="ECO:0000256" key="6">
    <source>
        <dbReference type="RuleBase" id="RU366058"/>
    </source>
</evidence>
<evidence type="ECO:0000313" key="9">
    <source>
        <dbReference type="Proteomes" id="UP001254848"/>
    </source>
</evidence>
<comment type="subcellular location">
    <subcellularLocation>
        <location evidence="1 6">Cell membrane</location>
        <topology evidence="1 6">Multi-pass membrane protein</topology>
    </subcellularLocation>
</comment>
<sequence>MRHYSHTALGHPAGLCLAGFAALGMLYVYGYGIERFRPEIIGDTLASLGYWGPCLYILGNAVRPFFFFPAIVLGVAGGFAFGPLWGAVYLVIGTVLGATLCFAAARLLGRDRLRRACPWLPAAVLDHQAFSGFKAIMLLRLAPVLPWDAVSFLAGLAGVSFRPYLGATLLGSIPGAVAFTCLGGALAGSLYTAAVVAALLAAAGLYLRSRRRGI</sequence>
<dbReference type="EMBL" id="JAUOZS010000001">
    <property type="protein sequence ID" value="MDT8903975.1"/>
    <property type="molecule type" value="Genomic_DNA"/>
</dbReference>
<feature type="transmembrane region" description="Helical" evidence="6">
    <location>
        <begin position="12"/>
        <end position="33"/>
    </location>
</feature>
<reference evidence="8 9" key="1">
    <citation type="submission" date="2023-07" db="EMBL/GenBank/DDBJ databases">
        <title>The novel representative of Negativicutes class, Anaeroselena agilis gen. nov. sp. nov.</title>
        <authorList>
            <person name="Prokofeva M.I."/>
            <person name="Elcheninov A.G."/>
            <person name="Klyukina A."/>
            <person name="Kublanov I.V."/>
            <person name="Frolov E.N."/>
            <person name="Podosokorskaya O.A."/>
        </authorList>
    </citation>
    <scope>NUCLEOTIDE SEQUENCE [LARGE SCALE GENOMIC DNA]</scope>
    <source>
        <strain evidence="8 9">4137-cl</strain>
    </source>
</reference>
<organism evidence="8 9">
    <name type="scientific">Anaeroselena agilis</name>
    <dbReference type="NCBI Taxonomy" id="3063788"/>
    <lineage>
        <taxon>Bacteria</taxon>
        <taxon>Bacillati</taxon>
        <taxon>Bacillota</taxon>
        <taxon>Negativicutes</taxon>
        <taxon>Acetonemataceae</taxon>
        <taxon>Anaeroselena</taxon>
    </lineage>
</organism>
<feature type="transmembrane region" description="Helical" evidence="6">
    <location>
        <begin position="87"/>
        <end position="108"/>
    </location>
</feature>
<evidence type="ECO:0000256" key="3">
    <source>
        <dbReference type="ARBA" id="ARBA00022692"/>
    </source>
</evidence>
<evidence type="ECO:0000256" key="4">
    <source>
        <dbReference type="ARBA" id="ARBA00022989"/>
    </source>
</evidence>
<dbReference type="Proteomes" id="UP001254848">
    <property type="component" value="Unassembled WGS sequence"/>
</dbReference>
<gene>
    <name evidence="8" type="ORF">Q4T40_22305</name>
</gene>
<evidence type="ECO:0000256" key="5">
    <source>
        <dbReference type="ARBA" id="ARBA00023136"/>
    </source>
</evidence>
<feature type="domain" description="VTT" evidence="7">
    <location>
        <begin position="69"/>
        <end position="183"/>
    </location>
</feature>
<keyword evidence="5 6" id="KW-0472">Membrane</keyword>
<dbReference type="Pfam" id="PF09335">
    <property type="entry name" value="VTT_dom"/>
    <property type="match status" value="1"/>
</dbReference>
<evidence type="ECO:0000313" key="8">
    <source>
        <dbReference type="EMBL" id="MDT8903975.1"/>
    </source>
</evidence>
<proteinExistence type="inferred from homology"/>
<dbReference type="InterPro" id="IPR015414">
    <property type="entry name" value="TMEM64"/>
</dbReference>
<dbReference type="PANTHER" id="PTHR12677">
    <property type="entry name" value="GOLGI APPARATUS MEMBRANE PROTEIN TVP38-RELATED"/>
    <property type="match status" value="1"/>
</dbReference>
<accession>A0ABU3P4L2</accession>
<evidence type="ECO:0000259" key="7">
    <source>
        <dbReference type="Pfam" id="PF09335"/>
    </source>
</evidence>
<keyword evidence="2 6" id="KW-1003">Cell membrane</keyword>
<feature type="transmembrane region" description="Helical" evidence="6">
    <location>
        <begin position="144"/>
        <end position="165"/>
    </location>
</feature>
<dbReference type="PANTHER" id="PTHR12677:SF59">
    <property type="entry name" value="GOLGI APPARATUS MEMBRANE PROTEIN TVP38-RELATED"/>
    <property type="match status" value="1"/>
</dbReference>
<comment type="similarity">
    <text evidence="6">Belongs to the TVP38/TMEM64 family.</text>
</comment>